<dbReference type="AlphaFoldDB" id="A0AA88AA00"/>
<feature type="region of interest" description="Disordered" evidence="1">
    <location>
        <begin position="69"/>
        <end position="105"/>
    </location>
</feature>
<reference evidence="2" key="1">
    <citation type="submission" date="2023-07" db="EMBL/GenBank/DDBJ databases">
        <title>draft genome sequence of fig (Ficus carica).</title>
        <authorList>
            <person name="Takahashi T."/>
            <person name="Nishimura K."/>
        </authorList>
    </citation>
    <scope>NUCLEOTIDE SEQUENCE</scope>
</reference>
<comment type="caution">
    <text evidence="2">The sequence shown here is derived from an EMBL/GenBank/DDBJ whole genome shotgun (WGS) entry which is preliminary data.</text>
</comment>
<organism evidence="2 3">
    <name type="scientific">Ficus carica</name>
    <name type="common">Common fig</name>
    <dbReference type="NCBI Taxonomy" id="3494"/>
    <lineage>
        <taxon>Eukaryota</taxon>
        <taxon>Viridiplantae</taxon>
        <taxon>Streptophyta</taxon>
        <taxon>Embryophyta</taxon>
        <taxon>Tracheophyta</taxon>
        <taxon>Spermatophyta</taxon>
        <taxon>Magnoliopsida</taxon>
        <taxon>eudicotyledons</taxon>
        <taxon>Gunneridae</taxon>
        <taxon>Pentapetalae</taxon>
        <taxon>rosids</taxon>
        <taxon>fabids</taxon>
        <taxon>Rosales</taxon>
        <taxon>Moraceae</taxon>
        <taxon>Ficeae</taxon>
        <taxon>Ficus</taxon>
    </lineage>
</organism>
<accession>A0AA88AA00</accession>
<dbReference type="Proteomes" id="UP001187192">
    <property type="component" value="Unassembled WGS sequence"/>
</dbReference>
<keyword evidence="3" id="KW-1185">Reference proteome</keyword>
<evidence type="ECO:0000256" key="1">
    <source>
        <dbReference type="SAM" id="MobiDB-lite"/>
    </source>
</evidence>
<name>A0AA88AA00_FICCA</name>
<evidence type="ECO:0000313" key="2">
    <source>
        <dbReference type="EMBL" id="GMN47940.1"/>
    </source>
</evidence>
<gene>
    <name evidence="2" type="ORF">TIFTF001_017118</name>
</gene>
<dbReference type="EMBL" id="BTGU01000027">
    <property type="protein sequence ID" value="GMN47940.1"/>
    <property type="molecule type" value="Genomic_DNA"/>
</dbReference>
<sequence length="197" mass="22235">MPRKSSGETHFWDNAKEKKFLKKLDEFLSYSGGASGFESVTMRDGSNPYVEAKVSMDNSGTQPVLNENLTPTNCGWQGVNRRAGDDVGPSRSRGNSGNRKQREATNELTYSAMQEIVSHFCSRSQSGTSNDQSNRPDHLLTCMNIMTEMGIPLNQWTVMWHYFEAHPRVQRTFHQLPDEDRRDIIASVVKSQSPSDD</sequence>
<evidence type="ECO:0000313" key="3">
    <source>
        <dbReference type="Proteomes" id="UP001187192"/>
    </source>
</evidence>
<proteinExistence type="predicted"/>
<protein>
    <submittedName>
        <fullName evidence="2">Uncharacterized protein</fullName>
    </submittedName>
</protein>